<evidence type="ECO:0000313" key="4">
    <source>
        <dbReference type="Proteomes" id="UP000319949"/>
    </source>
</evidence>
<evidence type="ECO:0000256" key="1">
    <source>
        <dbReference type="SAM" id="MobiDB-lite"/>
    </source>
</evidence>
<organism evidence="3 4">
    <name type="scientific">Bradyrhizobium stylosanthis</name>
    <dbReference type="NCBI Taxonomy" id="1803665"/>
    <lineage>
        <taxon>Bacteria</taxon>
        <taxon>Pseudomonadati</taxon>
        <taxon>Pseudomonadota</taxon>
        <taxon>Alphaproteobacteria</taxon>
        <taxon>Hyphomicrobiales</taxon>
        <taxon>Nitrobacteraceae</taxon>
        <taxon>Bradyrhizobium</taxon>
    </lineage>
</organism>
<dbReference type="AlphaFoldDB" id="A0A560E5B6"/>
<comment type="caution">
    <text evidence="3">The sequence shown here is derived from an EMBL/GenBank/DDBJ whole genome shotgun (WGS) entry which is preliminary data.</text>
</comment>
<sequence>MDPRKSPSDSQPGVSPPAPAWMRRTAPYAPERRARMLEHMARARSLPQPQAAPKQARTDGVEILLDVIGHVVVFGVIAILCMSRIPLYIGAFLFLTDGERIERMFAATGIRFEPAAFGPDIVKGFASWFGWFALLGALKGSVPALIAQWLPPAESWSVIAGIALLLAGTEVFGSLAIRRILVWSGLEHRVRGLIWTAIKLLIALGLLALLVLFGPN</sequence>
<keyword evidence="2" id="KW-0812">Transmembrane</keyword>
<feature type="transmembrane region" description="Helical" evidence="2">
    <location>
        <begin position="193"/>
        <end position="213"/>
    </location>
</feature>
<proteinExistence type="predicted"/>
<feature type="transmembrane region" description="Helical" evidence="2">
    <location>
        <begin position="67"/>
        <end position="95"/>
    </location>
</feature>
<protein>
    <submittedName>
        <fullName evidence="3">Uncharacterized protein</fullName>
    </submittedName>
</protein>
<feature type="transmembrane region" description="Helical" evidence="2">
    <location>
        <begin position="128"/>
        <end position="150"/>
    </location>
</feature>
<reference evidence="3 4" key="1">
    <citation type="submission" date="2019-06" db="EMBL/GenBank/DDBJ databases">
        <title>Genomic Encyclopedia of Type Strains, Phase IV (KMG-V): Genome sequencing to study the core and pangenomes of soil and plant-associated prokaryotes.</title>
        <authorList>
            <person name="Whitman W."/>
        </authorList>
    </citation>
    <scope>NUCLEOTIDE SEQUENCE [LARGE SCALE GENOMIC DNA]</scope>
    <source>
        <strain evidence="3 4">BR 510</strain>
    </source>
</reference>
<gene>
    <name evidence="3" type="ORF">FBZ96_102955</name>
</gene>
<accession>A0A560E5B6</accession>
<dbReference type="RefSeq" id="WP_145659574.1">
    <property type="nucleotide sequence ID" value="NZ_VITK01000002.1"/>
</dbReference>
<feature type="transmembrane region" description="Helical" evidence="2">
    <location>
        <begin position="156"/>
        <end position="181"/>
    </location>
</feature>
<keyword evidence="2" id="KW-1133">Transmembrane helix</keyword>
<dbReference type="OrthoDB" id="8225223at2"/>
<evidence type="ECO:0000313" key="3">
    <source>
        <dbReference type="EMBL" id="TWB04480.1"/>
    </source>
</evidence>
<evidence type="ECO:0000256" key="2">
    <source>
        <dbReference type="SAM" id="Phobius"/>
    </source>
</evidence>
<dbReference type="Proteomes" id="UP000319949">
    <property type="component" value="Unassembled WGS sequence"/>
</dbReference>
<keyword evidence="2" id="KW-0472">Membrane</keyword>
<dbReference type="EMBL" id="VITK01000002">
    <property type="protein sequence ID" value="TWB04480.1"/>
    <property type="molecule type" value="Genomic_DNA"/>
</dbReference>
<feature type="region of interest" description="Disordered" evidence="1">
    <location>
        <begin position="1"/>
        <end position="25"/>
    </location>
</feature>
<keyword evidence="4" id="KW-1185">Reference proteome</keyword>
<name>A0A560E5B6_9BRAD</name>